<dbReference type="Pfam" id="PF13602">
    <property type="entry name" value="ADH_zinc_N_2"/>
    <property type="match status" value="1"/>
</dbReference>
<dbReference type="EMBL" id="JAUTBA010000001">
    <property type="protein sequence ID" value="MDQ1151216.1"/>
    <property type="molecule type" value="Genomic_DNA"/>
</dbReference>
<dbReference type="Pfam" id="PF08240">
    <property type="entry name" value="ADH_N"/>
    <property type="match status" value="1"/>
</dbReference>
<dbReference type="SMART" id="SM00829">
    <property type="entry name" value="PKS_ER"/>
    <property type="match status" value="1"/>
</dbReference>
<dbReference type="SUPFAM" id="SSF50129">
    <property type="entry name" value="GroES-like"/>
    <property type="match status" value="1"/>
</dbReference>
<dbReference type="Gene3D" id="3.40.50.720">
    <property type="entry name" value="NAD(P)-binding Rossmann-like Domain"/>
    <property type="match status" value="1"/>
</dbReference>
<reference evidence="3 4" key="1">
    <citation type="submission" date="2023-07" db="EMBL/GenBank/DDBJ databases">
        <title>Functional and genomic diversity of the sorghum phyllosphere microbiome.</title>
        <authorList>
            <person name="Shade A."/>
        </authorList>
    </citation>
    <scope>NUCLEOTIDE SEQUENCE [LARGE SCALE GENOMIC DNA]</scope>
    <source>
        <strain evidence="3 4">SORGH_AS_0892</strain>
    </source>
</reference>
<dbReference type="Gene3D" id="3.90.180.10">
    <property type="entry name" value="Medium-chain alcohol dehydrogenases, catalytic domain"/>
    <property type="match status" value="1"/>
</dbReference>
<dbReference type="PROSITE" id="PS01162">
    <property type="entry name" value="QOR_ZETA_CRYSTAL"/>
    <property type="match status" value="1"/>
</dbReference>
<comment type="caution">
    <text evidence="3">The sequence shown here is derived from an EMBL/GenBank/DDBJ whole genome shotgun (WGS) entry which is preliminary data.</text>
</comment>
<evidence type="ECO:0000259" key="2">
    <source>
        <dbReference type="SMART" id="SM00829"/>
    </source>
</evidence>
<dbReference type="CDD" id="cd05289">
    <property type="entry name" value="MDR_like_2"/>
    <property type="match status" value="1"/>
</dbReference>
<evidence type="ECO:0000313" key="4">
    <source>
        <dbReference type="Proteomes" id="UP001244640"/>
    </source>
</evidence>
<dbReference type="InterPro" id="IPR013154">
    <property type="entry name" value="ADH-like_N"/>
</dbReference>
<dbReference type="InterPro" id="IPR020843">
    <property type="entry name" value="ER"/>
</dbReference>
<proteinExistence type="predicted"/>
<accession>A0ABU0U8D1</accession>
<dbReference type="Proteomes" id="UP001244640">
    <property type="component" value="Unassembled WGS sequence"/>
</dbReference>
<dbReference type="RefSeq" id="WP_307186731.1">
    <property type="nucleotide sequence ID" value="NZ_JAUTBA010000001.1"/>
</dbReference>
<name>A0ABU0U8D1_9SPHI</name>
<dbReference type="InterPro" id="IPR002364">
    <property type="entry name" value="Quin_OxRdtase/zeta-crystal_CS"/>
</dbReference>
<dbReference type="InterPro" id="IPR036291">
    <property type="entry name" value="NAD(P)-bd_dom_sf"/>
</dbReference>
<keyword evidence="4" id="KW-1185">Reference proteome</keyword>
<dbReference type="PANTHER" id="PTHR11695:SF294">
    <property type="entry name" value="RETICULON-4-INTERACTING PROTEIN 1, MITOCHONDRIAL"/>
    <property type="match status" value="1"/>
</dbReference>
<dbReference type="SUPFAM" id="SSF51735">
    <property type="entry name" value="NAD(P)-binding Rossmann-fold domains"/>
    <property type="match status" value="1"/>
</dbReference>
<organism evidence="3 4">
    <name type="scientific">Sphingobacterium zeae</name>
    <dbReference type="NCBI Taxonomy" id="1776859"/>
    <lineage>
        <taxon>Bacteria</taxon>
        <taxon>Pseudomonadati</taxon>
        <taxon>Bacteroidota</taxon>
        <taxon>Sphingobacteriia</taxon>
        <taxon>Sphingobacteriales</taxon>
        <taxon>Sphingobacteriaceae</taxon>
        <taxon>Sphingobacterium</taxon>
    </lineage>
</organism>
<evidence type="ECO:0000313" key="3">
    <source>
        <dbReference type="EMBL" id="MDQ1151216.1"/>
    </source>
</evidence>
<protein>
    <submittedName>
        <fullName evidence="3">NADPH:quinone reductase-like Zn-dependent oxidoreductase</fullName>
    </submittedName>
</protein>
<sequence>MKAYILEKNGGVENLKQVQLKDLVATGDQVLIETKAIGINPADVLVRNSDFMLNMITGGNVPEQIILGWDVSGVVKQVGEKVTTFTVGDEVFGLISMPGLGSTYATEVLASEHQLVLKPENIQFSEAGATPMAALTAWQAVVTKANVKSGDRVLVHAASGGVGHFAVQFAKEFGAYVIGTSSAKNEDFVRSLGVDEFLDYTKVPFEEQLEKVDVVIDAINSVEHIQRSIKVIHSGGRLVYLQPHFAEALEASLQEAKVEGFGVFVSSSAENLKEIASLLASVKVNTKVTQTFSFDDLKDAHNVVESGRATGKIVVVTE</sequence>
<evidence type="ECO:0000256" key="1">
    <source>
        <dbReference type="ARBA" id="ARBA00023002"/>
    </source>
</evidence>
<gene>
    <name evidence="3" type="ORF">QE382_003200</name>
</gene>
<dbReference type="InterPro" id="IPR050700">
    <property type="entry name" value="YIM1/Zinc_Alcohol_DH_Fams"/>
</dbReference>
<keyword evidence="1" id="KW-0560">Oxidoreductase</keyword>
<feature type="domain" description="Enoyl reductase (ER)" evidence="2">
    <location>
        <begin position="10"/>
        <end position="315"/>
    </location>
</feature>
<dbReference type="PANTHER" id="PTHR11695">
    <property type="entry name" value="ALCOHOL DEHYDROGENASE RELATED"/>
    <property type="match status" value="1"/>
</dbReference>
<dbReference type="InterPro" id="IPR011032">
    <property type="entry name" value="GroES-like_sf"/>
</dbReference>